<dbReference type="CDD" id="cd20289">
    <property type="entry name" value="cupin_ADO"/>
    <property type="match status" value="1"/>
</dbReference>
<keyword evidence="6" id="KW-0408">Iron</keyword>
<keyword evidence="4" id="KW-0479">Metal-binding</keyword>
<dbReference type="AlphaFoldDB" id="A0A8B8P8A7"/>
<dbReference type="GO" id="GO:0046872">
    <property type="term" value="F:metal ion binding"/>
    <property type="evidence" value="ECO:0007669"/>
    <property type="project" value="UniProtKB-KW"/>
</dbReference>
<dbReference type="Proteomes" id="UP000827889">
    <property type="component" value="Chromosome 8"/>
</dbReference>
<dbReference type="EC" id="1.13.11.20" evidence="3"/>
<sequence length="251" mass="27448">MPNMTSPVQRLFNTCKEVFAACGPGIVPPPGDVERVKAALDDMRPEDVGLNPDTPYFRIMAAERSPIIAHLCLHECDKFSIVIFCLPASSAIPLHNHPGMTVFSKLLFGTMHIKSYDWMVDGSGGASAVLGNPQIQPCGVRMAKVKVNSEFTAPCETSILYPANGGNMHCLNAVTACAVLDVLGPPYSDPEGRHCTYYRDLPFTSFSVDGASSSVPEEEREDYAWLQEREMPEDFTVVGFPYRGPIITTND</sequence>
<gene>
    <name evidence="9" type="primary">LOC115741220</name>
</gene>
<name>A0A8B8P8A7_9MYRT</name>
<dbReference type="Pfam" id="PF07847">
    <property type="entry name" value="PCO_ADO"/>
    <property type="match status" value="1"/>
</dbReference>
<evidence type="ECO:0000256" key="1">
    <source>
        <dbReference type="ARBA" id="ARBA00001954"/>
    </source>
</evidence>
<dbReference type="InterPro" id="IPR014710">
    <property type="entry name" value="RmlC-like_jellyroll"/>
</dbReference>
<dbReference type="GeneID" id="115741220"/>
<protein>
    <recommendedName>
        <fullName evidence="3">cysteine dioxygenase</fullName>
        <ecNumber evidence="3">1.13.11.20</ecNumber>
    </recommendedName>
</protein>
<reference evidence="9" key="1">
    <citation type="submission" date="2025-08" db="UniProtKB">
        <authorList>
            <consortium name="RefSeq"/>
        </authorList>
    </citation>
    <scope>IDENTIFICATION</scope>
    <source>
        <tissue evidence="9">Leaf</tissue>
    </source>
</reference>
<proteinExistence type="inferred from homology"/>
<keyword evidence="5" id="KW-0560">Oxidoreductase</keyword>
<dbReference type="InterPro" id="IPR011051">
    <property type="entry name" value="RmlC_Cupin_sf"/>
</dbReference>
<evidence type="ECO:0000256" key="7">
    <source>
        <dbReference type="ARBA" id="ARBA00024284"/>
    </source>
</evidence>
<dbReference type="GO" id="GO:0017172">
    <property type="term" value="F:cysteine dioxygenase activity"/>
    <property type="evidence" value="ECO:0007669"/>
    <property type="project" value="UniProtKB-EC"/>
</dbReference>
<evidence type="ECO:0000256" key="4">
    <source>
        <dbReference type="ARBA" id="ARBA00022723"/>
    </source>
</evidence>
<organism evidence="8 9">
    <name type="scientific">Rhodamnia argentea</name>
    <dbReference type="NCBI Taxonomy" id="178133"/>
    <lineage>
        <taxon>Eukaryota</taxon>
        <taxon>Viridiplantae</taxon>
        <taxon>Streptophyta</taxon>
        <taxon>Embryophyta</taxon>
        <taxon>Tracheophyta</taxon>
        <taxon>Spermatophyta</taxon>
        <taxon>Magnoliopsida</taxon>
        <taxon>eudicotyledons</taxon>
        <taxon>Gunneridae</taxon>
        <taxon>Pentapetalae</taxon>
        <taxon>rosids</taxon>
        <taxon>malvids</taxon>
        <taxon>Myrtales</taxon>
        <taxon>Myrtaceae</taxon>
        <taxon>Myrtoideae</taxon>
        <taxon>Myrteae</taxon>
        <taxon>Australasian group</taxon>
        <taxon>Rhodamnia</taxon>
    </lineage>
</organism>
<evidence type="ECO:0000313" key="8">
    <source>
        <dbReference type="Proteomes" id="UP000827889"/>
    </source>
</evidence>
<evidence type="ECO:0000313" key="9">
    <source>
        <dbReference type="RefSeq" id="XP_030530864.1"/>
    </source>
</evidence>
<dbReference type="KEGG" id="rarg:115741220"/>
<dbReference type="RefSeq" id="XP_030530864.1">
    <property type="nucleotide sequence ID" value="XM_030675004.2"/>
</dbReference>
<dbReference type="GO" id="GO:0070483">
    <property type="term" value="P:detection of hypoxia"/>
    <property type="evidence" value="ECO:0007669"/>
    <property type="project" value="UniProtKB-ARBA"/>
</dbReference>
<evidence type="ECO:0000256" key="5">
    <source>
        <dbReference type="ARBA" id="ARBA00023002"/>
    </source>
</evidence>
<dbReference type="PANTHER" id="PTHR22966">
    <property type="entry name" value="2-AMINOETHANETHIOL DIOXYGENASE"/>
    <property type="match status" value="1"/>
</dbReference>
<dbReference type="InterPro" id="IPR012864">
    <property type="entry name" value="PCO/ADO"/>
</dbReference>
<dbReference type="SUPFAM" id="SSF51182">
    <property type="entry name" value="RmlC-like cupins"/>
    <property type="match status" value="1"/>
</dbReference>
<keyword evidence="8" id="KW-1185">Reference proteome</keyword>
<dbReference type="OrthoDB" id="271433at2759"/>
<comment type="similarity">
    <text evidence="2">Belongs to the cysteine dioxygenase family.</text>
</comment>
<evidence type="ECO:0000256" key="6">
    <source>
        <dbReference type="ARBA" id="ARBA00023004"/>
    </source>
</evidence>
<comment type="cofactor">
    <cofactor evidence="1">
        <name>Fe(2+)</name>
        <dbReference type="ChEBI" id="CHEBI:29033"/>
    </cofactor>
</comment>
<comment type="catalytic activity">
    <reaction evidence="7">
        <text>L-cysteine + O2 = 3-sulfino-L-alanine + H(+)</text>
        <dbReference type="Rhea" id="RHEA:20441"/>
        <dbReference type="ChEBI" id="CHEBI:15378"/>
        <dbReference type="ChEBI" id="CHEBI:15379"/>
        <dbReference type="ChEBI" id="CHEBI:35235"/>
        <dbReference type="ChEBI" id="CHEBI:61085"/>
        <dbReference type="EC" id="1.13.11.20"/>
    </reaction>
    <physiologicalReaction direction="left-to-right" evidence="7">
        <dbReference type="Rhea" id="RHEA:20442"/>
    </physiologicalReaction>
</comment>
<dbReference type="PANTHER" id="PTHR22966:SF1">
    <property type="entry name" value="PLANT CYSTEINE OXIDASE 1"/>
    <property type="match status" value="1"/>
</dbReference>
<accession>A0A8B8P8A7</accession>
<evidence type="ECO:0000256" key="2">
    <source>
        <dbReference type="ARBA" id="ARBA00006622"/>
    </source>
</evidence>
<dbReference type="Gene3D" id="2.60.120.10">
    <property type="entry name" value="Jelly Rolls"/>
    <property type="match status" value="1"/>
</dbReference>
<evidence type="ECO:0000256" key="3">
    <source>
        <dbReference type="ARBA" id="ARBA00013133"/>
    </source>
</evidence>